<evidence type="ECO:0000313" key="14">
    <source>
        <dbReference type="Proteomes" id="UP001589854"/>
    </source>
</evidence>
<proteinExistence type="inferred from homology"/>
<dbReference type="PANTHER" id="PTHR43532">
    <property type="entry name" value="GLUCOSE-1-PHOSPHATE THYMIDYLYLTRANSFERASE"/>
    <property type="match status" value="1"/>
</dbReference>
<keyword evidence="7" id="KW-0479">Metal-binding</keyword>
<feature type="domain" description="Nucleotidyl transferase" evidence="12">
    <location>
        <begin position="2"/>
        <end position="235"/>
    </location>
</feature>
<dbReference type="InterPro" id="IPR005835">
    <property type="entry name" value="NTP_transferase_dom"/>
</dbReference>
<dbReference type="Gene3D" id="3.90.550.10">
    <property type="entry name" value="Spore Coat Polysaccharide Biosynthesis Protein SpsA, Chain A"/>
    <property type="match status" value="1"/>
</dbReference>
<evidence type="ECO:0000256" key="10">
    <source>
        <dbReference type="ARBA" id="ARBA00032598"/>
    </source>
</evidence>
<comment type="caution">
    <text evidence="13">The sequence shown here is derived from an EMBL/GenBank/DDBJ whole genome shotgun (WGS) entry which is preliminary data.</text>
</comment>
<evidence type="ECO:0000256" key="1">
    <source>
        <dbReference type="ARBA" id="ARBA00001946"/>
    </source>
</evidence>
<keyword evidence="6" id="KW-0548">Nucleotidyltransferase</keyword>
<comment type="catalytic activity">
    <reaction evidence="11">
        <text>dTTP + alpha-D-glucose 1-phosphate + H(+) = dTDP-alpha-D-glucose + diphosphate</text>
        <dbReference type="Rhea" id="RHEA:15225"/>
        <dbReference type="ChEBI" id="CHEBI:15378"/>
        <dbReference type="ChEBI" id="CHEBI:33019"/>
        <dbReference type="ChEBI" id="CHEBI:37568"/>
        <dbReference type="ChEBI" id="CHEBI:57477"/>
        <dbReference type="ChEBI" id="CHEBI:58601"/>
        <dbReference type="EC" id="2.7.7.24"/>
    </reaction>
</comment>
<keyword evidence="14" id="KW-1185">Reference proteome</keyword>
<comment type="cofactor">
    <cofactor evidence="1">
        <name>Mg(2+)</name>
        <dbReference type="ChEBI" id="CHEBI:18420"/>
    </cofactor>
</comment>
<evidence type="ECO:0000256" key="4">
    <source>
        <dbReference type="ARBA" id="ARBA00017654"/>
    </source>
</evidence>
<evidence type="ECO:0000256" key="6">
    <source>
        <dbReference type="ARBA" id="ARBA00022695"/>
    </source>
</evidence>
<dbReference type="EMBL" id="JBHLVO010000007">
    <property type="protein sequence ID" value="MFC0271944.1"/>
    <property type="molecule type" value="Genomic_DNA"/>
</dbReference>
<reference evidence="13 14" key="1">
    <citation type="submission" date="2024-09" db="EMBL/GenBank/DDBJ databases">
        <authorList>
            <person name="Sun Q."/>
            <person name="Mori K."/>
        </authorList>
    </citation>
    <scope>NUCLEOTIDE SEQUENCE [LARGE SCALE GENOMIC DNA]</scope>
    <source>
        <strain evidence="13 14">CCM 7228</strain>
    </source>
</reference>
<evidence type="ECO:0000259" key="12">
    <source>
        <dbReference type="Pfam" id="PF00483"/>
    </source>
</evidence>
<keyword evidence="8" id="KW-0460">Magnesium</keyword>
<dbReference type="InterPro" id="IPR029044">
    <property type="entry name" value="Nucleotide-diphossugar_trans"/>
</dbReference>
<dbReference type="PANTHER" id="PTHR43532:SF1">
    <property type="entry name" value="GLUCOSE-1-PHOSPHATE THYMIDYLYLTRANSFERASE 1"/>
    <property type="match status" value="1"/>
</dbReference>
<evidence type="ECO:0000256" key="5">
    <source>
        <dbReference type="ARBA" id="ARBA00022679"/>
    </source>
</evidence>
<dbReference type="Pfam" id="PF00483">
    <property type="entry name" value="NTP_transferase"/>
    <property type="match status" value="1"/>
</dbReference>
<gene>
    <name evidence="13" type="ORF">ACFFIX_10825</name>
</gene>
<protein>
    <recommendedName>
        <fullName evidence="4">Glucose-1-phosphate thymidylyltransferase</fullName>
        <ecNumber evidence="3">2.7.7.24</ecNumber>
    </recommendedName>
    <alternativeName>
        <fullName evidence="10">dTDP-glucose pyrophosphorylase</fullName>
    </alternativeName>
    <alternativeName>
        <fullName evidence="9">dTDP-glucose synthase</fullName>
    </alternativeName>
</protein>
<sequence>MKGIILAGGMGTRLKPLTTIINKHLLPVGPYPMIYWPIIKLKEAGITDILLVINGADQEMFETLLGDGQNFGVNLSFIHQKGPNGIADGISLGKSFVGEEKFIVILGDNLFEDSLASYIESFRLQEKGAKVLLKQVNDPKRYGIAELNIEKKIITSIEEKPIHPKSNLCVVGIYMFDSSVFEYIASIVPSDRGELEISNVNNLYIENDQLSYDFLNGWWIDAGTHEALHIANCFYYSNNKEENNE</sequence>
<dbReference type="RefSeq" id="WP_378933767.1">
    <property type="nucleotide sequence ID" value="NZ_JBHLVO010000007.1"/>
</dbReference>
<comment type="similarity">
    <text evidence="2">Belongs to the glucose-1-phosphate thymidylyltransferase family.</text>
</comment>
<evidence type="ECO:0000256" key="11">
    <source>
        <dbReference type="ARBA" id="ARBA00049336"/>
    </source>
</evidence>
<name>A0ABV6GFI3_9BACI</name>
<evidence type="ECO:0000256" key="9">
    <source>
        <dbReference type="ARBA" id="ARBA00032492"/>
    </source>
</evidence>
<keyword evidence="5" id="KW-0808">Transferase</keyword>
<evidence type="ECO:0000256" key="7">
    <source>
        <dbReference type="ARBA" id="ARBA00022723"/>
    </source>
</evidence>
<dbReference type="SUPFAM" id="SSF53448">
    <property type="entry name" value="Nucleotide-diphospho-sugar transferases"/>
    <property type="match status" value="1"/>
</dbReference>
<evidence type="ECO:0000313" key="13">
    <source>
        <dbReference type="EMBL" id="MFC0271944.1"/>
    </source>
</evidence>
<evidence type="ECO:0000256" key="8">
    <source>
        <dbReference type="ARBA" id="ARBA00022842"/>
    </source>
</evidence>
<evidence type="ECO:0000256" key="3">
    <source>
        <dbReference type="ARBA" id="ARBA00012461"/>
    </source>
</evidence>
<organism evidence="13 14">
    <name type="scientific">Metabacillus herbersteinensis</name>
    <dbReference type="NCBI Taxonomy" id="283816"/>
    <lineage>
        <taxon>Bacteria</taxon>
        <taxon>Bacillati</taxon>
        <taxon>Bacillota</taxon>
        <taxon>Bacilli</taxon>
        <taxon>Bacillales</taxon>
        <taxon>Bacillaceae</taxon>
        <taxon>Metabacillus</taxon>
    </lineage>
</organism>
<evidence type="ECO:0000256" key="2">
    <source>
        <dbReference type="ARBA" id="ARBA00010480"/>
    </source>
</evidence>
<dbReference type="InterPro" id="IPR005907">
    <property type="entry name" value="G1P_thy_trans_s"/>
</dbReference>
<dbReference type="EC" id="2.7.7.24" evidence="3"/>
<accession>A0ABV6GFI3</accession>
<dbReference type="Proteomes" id="UP001589854">
    <property type="component" value="Unassembled WGS sequence"/>
</dbReference>